<dbReference type="EMBL" id="FNAO01000004">
    <property type="protein sequence ID" value="SDE32464.1"/>
    <property type="molecule type" value="Genomic_DNA"/>
</dbReference>
<dbReference type="Proteomes" id="UP000199109">
    <property type="component" value="Unassembled WGS sequence"/>
</dbReference>
<evidence type="ECO:0000313" key="5">
    <source>
        <dbReference type="EMBL" id="SDE32464.1"/>
    </source>
</evidence>
<dbReference type="InterPro" id="IPR000524">
    <property type="entry name" value="Tscrpt_reg_HTH_GntR"/>
</dbReference>
<evidence type="ECO:0000256" key="2">
    <source>
        <dbReference type="ARBA" id="ARBA00023125"/>
    </source>
</evidence>
<dbReference type="SMART" id="SM00345">
    <property type="entry name" value="HTH_GNTR"/>
    <property type="match status" value="1"/>
</dbReference>
<dbReference type="PANTHER" id="PTHR38445">
    <property type="entry name" value="HTH-TYPE TRANSCRIPTIONAL REPRESSOR YTRA"/>
    <property type="match status" value="1"/>
</dbReference>
<keyword evidence="6" id="KW-1185">Reference proteome</keyword>
<dbReference type="InterPro" id="IPR028082">
    <property type="entry name" value="Peripla_BP_I"/>
</dbReference>
<evidence type="ECO:0000256" key="1">
    <source>
        <dbReference type="ARBA" id="ARBA00023015"/>
    </source>
</evidence>
<protein>
    <submittedName>
        <fullName evidence="5">Transcriptional regulator, GntR family</fullName>
    </submittedName>
</protein>
<dbReference type="GO" id="GO:0003700">
    <property type="term" value="F:DNA-binding transcription factor activity"/>
    <property type="evidence" value="ECO:0007669"/>
    <property type="project" value="InterPro"/>
</dbReference>
<accession>A0A1G7BZD6</accession>
<keyword evidence="2" id="KW-0238">DNA-binding</keyword>
<organism evidence="5 6">
    <name type="scientific">Pricia antarctica</name>
    <dbReference type="NCBI Taxonomy" id="641691"/>
    <lineage>
        <taxon>Bacteria</taxon>
        <taxon>Pseudomonadati</taxon>
        <taxon>Bacteroidota</taxon>
        <taxon>Flavobacteriia</taxon>
        <taxon>Flavobacteriales</taxon>
        <taxon>Flavobacteriaceae</taxon>
        <taxon>Pricia</taxon>
    </lineage>
</organism>
<dbReference type="Gene3D" id="3.40.50.2300">
    <property type="match status" value="2"/>
</dbReference>
<dbReference type="PANTHER" id="PTHR38445:SF10">
    <property type="entry name" value="GNTR-FAMILY TRANSCRIPTIONAL REGULATOR"/>
    <property type="match status" value="1"/>
</dbReference>
<reference evidence="5 6" key="1">
    <citation type="submission" date="2016-10" db="EMBL/GenBank/DDBJ databases">
        <authorList>
            <person name="de Groot N.N."/>
        </authorList>
    </citation>
    <scope>NUCLEOTIDE SEQUENCE [LARGE SCALE GENOMIC DNA]</scope>
    <source>
        <strain evidence="5 6">DSM 23421</strain>
    </source>
</reference>
<dbReference type="InterPro" id="IPR036388">
    <property type="entry name" value="WH-like_DNA-bd_sf"/>
</dbReference>
<dbReference type="InterPro" id="IPR036390">
    <property type="entry name" value="WH_DNA-bd_sf"/>
</dbReference>
<evidence type="ECO:0000256" key="3">
    <source>
        <dbReference type="ARBA" id="ARBA00023163"/>
    </source>
</evidence>
<evidence type="ECO:0000259" key="4">
    <source>
        <dbReference type="PROSITE" id="PS50949"/>
    </source>
</evidence>
<dbReference type="AlphaFoldDB" id="A0A1G7BZD6"/>
<gene>
    <name evidence="5" type="ORF">SAMN05421636_104359</name>
</gene>
<dbReference type="SUPFAM" id="SSF53822">
    <property type="entry name" value="Periplasmic binding protein-like I"/>
    <property type="match status" value="1"/>
</dbReference>
<dbReference type="GO" id="GO:0003677">
    <property type="term" value="F:DNA binding"/>
    <property type="evidence" value="ECO:0007669"/>
    <property type="project" value="UniProtKB-KW"/>
</dbReference>
<sequence>MYPVLYCNRKIKGECIILKEFVTLPIPKTRTMDIFKYVEIDGQSRIPKYRQIVDSIIHNISVGKLNIDQKIPSINSFSEEYLLSRDTVEKAYSILKERQIITSIRGKGYYITRTKLLSKVNILFMINKLSTYKMRIYNSFVNSIGGNSHTDLHIYHCDNSLFLNLLEKNRNAYDYYIIMPHFKTEDLKHISYTDEVVTAINKIAKDKLVIMDNNKLAIEKAFIEIYQDFENDIYNALQHGLQKIKKYEKLFLVYPENSVYPYPRRILHGFRKFCLEFSLDFEILEEIYDDIILKKGDLFITIEESDLVNLVNQIREKEFSLGGDIGVISYNDTPLKELLGITCISTDFKMMGETAARMILDKTKGKVKNPFNFIDRESL</sequence>
<evidence type="ECO:0000313" key="6">
    <source>
        <dbReference type="Proteomes" id="UP000199109"/>
    </source>
</evidence>
<dbReference type="SUPFAM" id="SSF46785">
    <property type="entry name" value="Winged helix' DNA-binding domain"/>
    <property type="match status" value="1"/>
</dbReference>
<feature type="domain" description="HTH gntR-type" evidence="4">
    <location>
        <begin position="46"/>
        <end position="114"/>
    </location>
</feature>
<dbReference type="InterPro" id="IPR046335">
    <property type="entry name" value="LacI/GalR-like_sensor"/>
</dbReference>
<proteinExistence type="predicted"/>
<dbReference type="Pfam" id="PF00392">
    <property type="entry name" value="GntR"/>
    <property type="match status" value="1"/>
</dbReference>
<keyword evidence="1" id="KW-0805">Transcription regulation</keyword>
<name>A0A1G7BZD6_9FLAO</name>
<dbReference type="Gene3D" id="1.10.10.10">
    <property type="entry name" value="Winged helix-like DNA-binding domain superfamily/Winged helix DNA-binding domain"/>
    <property type="match status" value="1"/>
</dbReference>
<keyword evidence="3" id="KW-0804">Transcription</keyword>
<dbReference type="Pfam" id="PF13377">
    <property type="entry name" value="Peripla_BP_3"/>
    <property type="match status" value="1"/>
</dbReference>
<dbReference type="STRING" id="641691.SAMN05421636_104359"/>
<dbReference type="PROSITE" id="PS50949">
    <property type="entry name" value="HTH_GNTR"/>
    <property type="match status" value="1"/>
</dbReference>
<dbReference type="CDD" id="cd07377">
    <property type="entry name" value="WHTH_GntR"/>
    <property type="match status" value="1"/>
</dbReference>